<dbReference type="GO" id="GO:0000977">
    <property type="term" value="F:RNA polymerase II transcription regulatory region sequence-specific DNA binding"/>
    <property type="evidence" value="ECO:0007669"/>
    <property type="project" value="TreeGrafter"/>
</dbReference>
<dbReference type="SMART" id="SM00355">
    <property type="entry name" value="ZnF_C2H2"/>
    <property type="match status" value="6"/>
</dbReference>
<evidence type="ECO:0000256" key="3">
    <source>
        <dbReference type="ARBA" id="ARBA00022737"/>
    </source>
</evidence>
<name>A0AA88HGY1_ARTSF</name>
<dbReference type="GO" id="GO:0005634">
    <property type="term" value="C:nucleus"/>
    <property type="evidence" value="ECO:0007669"/>
    <property type="project" value="TreeGrafter"/>
</dbReference>
<dbReference type="PROSITE" id="PS00028">
    <property type="entry name" value="ZINC_FINGER_C2H2_1"/>
    <property type="match status" value="4"/>
</dbReference>
<accession>A0AA88HGY1</accession>
<dbReference type="InterPro" id="IPR013087">
    <property type="entry name" value="Znf_C2H2_type"/>
</dbReference>
<evidence type="ECO:0000256" key="1">
    <source>
        <dbReference type="ARBA" id="ARBA00006991"/>
    </source>
</evidence>
<evidence type="ECO:0000256" key="7">
    <source>
        <dbReference type="ARBA" id="ARBA00023163"/>
    </source>
</evidence>
<dbReference type="PANTHER" id="PTHR24409:SF295">
    <property type="entry name" value="AZ2-RELATED"/>
    <property type="match status" value="1"/>
</dbReference>
<organism evidence="11 12">
    <name type="scientific">Artemia franciscana</name>
    <name type="common">Brine shrimp</name>
    <name type="synonym">Artemia sanfranciscana</name>
    <dbReference type="NCBI Taxonomy" id="6661"/>
    <lineage>
        <taxon>Eukaryota</taxon>
        <taxon>Metazoa</taxon>
        <taxon>Ecdysozoa</taxon>
        <taxon>Arthropoda</taxon>
        <taxon>Crustacea</taxon>
        <taxon>Branchiopoda</taxon>
        <taxon>Anostraca</taxon>
        <taxon>Artemiidae</taxon>
        <taxon>Artemia</taxon>
    </lineage>
</organism>
<keyword evidence="3" id="KW-0677">Repeat</keyword>
<evidence type="ECO:0000256" key="9">
    <source>
        <dbReference type="PROSITE-ProRule" id="PRU00042"/>
    </source>
</evidence>
<dbReference type="FunFam" id="3.30.160.60:FF:000761">
    <property type="entry name" value="Zinc finger protein 449"/>
    <property type="match status" value="1"/>
</dbReference>
<dbReference type="Pfam" id="PF00096">
    <property type="entry name" value="zf-C2H2"/>
    <property type="match status" value="2"/>
</dbReference>
<dbReference type="GO" id="GO:0000981">
    <property type="term" value="F:DNA-binding transcription factor activity, RNA polymerase II-specific"/>
    <property type="evidence" value="ECO:0007669"/>
    <property type="project" value="TreeGrafter"/>
</dbReference>
<keyword evidence="2" id="KW-0479">Metal-binding</keyword>
<proteinExistence type="inferred from homology"/>
<dbReference type="InterPro" id="IPR036236">
    <property type="entry name" value="Znf_C2H2_sf"/>
</dbReference>
<dbReference type="AlphaFoldDB" id="A0AA88HGY1"/>
<keyword evidence="8" id="KW-0539">Nucleus</keyword>
<keyword evidence="7" id="KW-0804">Transcription</keyword>
<feature type="domain" description="C2H2-type" evidence="10">
    <location>
        <begin position="124"/>
        <end position="152"/>
    </location>
</feature>
<feature type="domain" description="C2H2-type" evidence="10">
    <location>
        <begin position="93"/>
        <end position="117"/>
    </location>
</feature>
<dbReference type="PROSITE" id="PS50157">
    <property type="entry name" value="ZINC_FINGER_C2H2_2"/>
    <property type="match status" value="3"/>
</dbReference>
<keyword evidence="6" id="KW-0805">Transcription regulation</keyword>
<evidence type="ECO:0000256" key="8">
    <source>
        <dbReference type="ARBA" id="ARBA00023242"/>
    </source>
</evidence>
<evidence type="ECO:0000259" key="10">
    <source>
        <dbReference type="PROSITE" id="PS50157"/>
    </source>
</evidence>
<dbReference type="Gene3D" id="3.30.160.60">
    <property type="entry name" value="Classic Zinc Finger"/>
    <property type="match status" value="3"/>
</dbReference>
<protein>
    <recommendedName>
        <fullName evidence="10">C2H2-type domain-containing protein</fullName>
    </recommendedName>
</protein>
<evidence type="ECO:0000313" key="11">
    <source>
        <dbReference type="EMBL" id="KAK2705137.1"/>
    </source>
</evidence>
<evidence type="ECO:0000256" key="4">
    <source>
        <dbReference type="ARBA" id="ARBA00022771"/>
    </source>
</evidence>
<feature type="domain" description="C2H2-type" evidence="10">
    <location>
        <begin position="182"/>
        <end position="209"/>
    </location>
</feature>
<comment type="similarity">
    <text evidence="1">Belongs to the krueppel C2H2-type zinc-finger protein family.</text>
</comment>
<dbReference type="SUPFAM" id="SSF57667">
    <property type="entry name" value="beta-beta-alpha zinc fingers"/>
    <property type="match status" value="2"/>
</dbReference>
<keyword evidence="4 9" id="KW-0863">Zinc-finger</keyword>
<sequence length="279" mass="31850">MATDDSDEDFPYFLQSDGDKPVEFRFGSGEINLSMPGSSSNINEANHEAVDHIFIEEQFVEDLDSKNNQTKKIHKLEKVDLTLYKGDKKHQIYDCQKCPESFSNRNTFVNHCSTIHSVPVNHVFDCNICGKICKELYILKMHQSSIHGIEVQPITCDLCQHISPTRANHNYHMKAKHSEIPLVCNLCGKSFSVRSSLNRHIRSHAGVKAPKLLYPICGVCLSRPDYLKAHIKVHTDGPNAHKCDECCAVFPSFWKLRSHRQHHRFVKVFNHSFNADPLP</sequence>
<keyword evidence="5" id="KW-0862">Zinc</keyword>
<comment type="caution">
    <text evidence="11">The sequence shown here is derived from an EMBL/GenBank/DDBJ whole genome shotgun (WGS) entry which is preliminary data.</text>
</comment>
<dbReference type="EMBL" id="JAVRJZ010000021">
    <property type="protein sequence ID" value="KAK2705137.1"/>
    <property type="molecule type" value="Genomic_DNA"/>
</dbReference>
<evidence type="ECO:0000313" key="12">
    <source>
        <dbReference type="Proteomes" id="UP001187531"/>
    </source>
</evidence>
<evidence type="ECO:0000256" key="6">
    <source>
        <dbReference type="ARBA" id="ARBA00023015"/>
    </source>
</evidence>
<evidence type="ECO:0000256" key="5">
    <source>
        <dbReference type="ARBA" id="ARBA00022833"/>
    </source>
</evidence>
<evidence type="ECO:0000256" key="2">
    <source>
        <dbReference type="ARBA" id="ARBA00022723"/>
    </source>
</evidence>
<dbReference type="PANTHER" id="PTHR24409">
    <property type="entry name" value="ZINC FINGER PROTEIN 142"/>
    <property type="match status" value="1"/>
</dbReference>
<reference evidence="11" key="1">
    <citation type="submission" date="2023-07" db="EMBL/GenBank/DDBJ databases">
        <title>Chromosome-level genome assembly of Artemia franciscana.</title>
        <authorList>
            <person name="Jo E."/>
        </authorList>
    </citation>
    <scope>NUCLEOTIDE SEQUENCE</scope>
    <source>
        <tissue evidence="11">Whole body</tissue>
    </source>
</reference>
<dbReference type="Proteomes" id="UP001187531">
    <property type="component" value="Unassembled WGS sequence"/>
</dbReference>
<keyword evidence="12" id="KW-1185">Reference proteome</keyword>
<gene>
    <name evidence="11" type="ORF">QYM36_017246</name>
</gene>
<dbReference type="GO" id="GO:0008270">
    <property type="term" value="F:zinc ion binding"/>
    <property type="evidence" value="ECO:0007669"/>
    <property type="project" value="UniProtKB-KW"/>
</dbReference>